<evidence type="ECO:0000313" key="4">
    <source>
        <dbReference type="Proteomes" id="UP000054524"/>
    </source>
</evidence>
<feature type="compositionally biased region" description="Basic and acidic residues" evidence="1">
    <location>
        <begin position="177"/>
        <end position="187"/>
    </location>
</feature>
<evidence type="ECO:0000313" key="3">
    <source>
        <dbReference type="EMBL" id="KFG25183.1"/>
    </source>
</evidence>
<feature type="transmembrane region" description="Helical" evidence="2">
    <location>
        <begin position="289"/>
        <end position="311"/>
    </location>
</feature>
<feature type="non-terminal residue" evidence="3">
    <location>
        <position position="1"/>
    </location>
</feature>
<feature type="transmembrane region" description="Helical" evidence="2">
    <location>
        <begin position="94"/>
        <end position="115"/>
    </location>
</feature>
<evidence type="ECO:0000256" key="2">
    <source>
        <dbReference type="SAM" id="Phobius"/>
    </source>
</evidence>
<dbReference type="RefSeq" id="XP_052903738.1">
    <property type="nucleotide sequence ID" value="XM_053050007.1"/>
</dbReference>
<dbReference type="EMBL" id="AKIJ01000006">
    <property type="protein sequence ID" value="KFG25183.1"/>
    <property type="molecule type" value="Genomic_DNA"/>
</dbReference>
<protein>
    <submittedName>
        <fullName evidence="3">Uncharacterized protein</fullName>
    </submittedName>
</protein>
<evidence type="ECO:0000256" key="1">
    <source>
        <dbReference type="SAM" id="MobiDB-lite"/>
    </source>
</evidence>
<keyword evidence="2" id="KW-1133">Transmembrane helix</keyword>
<organism evidence="3 4">
    <name type="scientific">Nematocida ausubeli (strain ATCC PRA-371 / ERTm2)</name>
    <name type="common">Nematode killer fungus</name>
    <dbReference type="NCBI Taxonomy" id="1913371"/>
    <lineage>
        <taxon>Eukaryota</taxon>
        <taxon>Fungi</taxon>
        <taxon>Fungi incertae sedis</taxon>
        <taxon>Microsporidia</taxon>
        <taxon>Nematocida</taxon>
    </lineage>
</organism>
<dbReference type="Proteomes" id="UP000054524">
    <property type="component" value="Unassembled WGS sequence"/>
</dbReference>
<feature type="region of interest" description="Disordered" evidence="1">
    <location>
        <begin position="177"/>
        <end position="201"/>
    </location>
</feature>
<proteinExistence type="predicted"/>
<dbReference type="HOGENOM" id="CLU_730672_0_0_1"/>
<dbReference type="AlphaFoldDB" id="A0A086IZ65"/>
<feature type="transmembrane region" description="Helical" evidence="2">
    <location>
        <begin position="63"/>
        <end position="82"/>
    </location>
</feature>
<dbReference type="GeneID" id="77677376"/>
<reference evidence="3 4" key="1">
    <citation type="journal article" date="2014" name="Genome Announc.">
        <title>Genome Sequence of the Microsporidian Species Nematocida sp1 Strain ERTm6 (ATCC PRA-372).</title>
        <authorList>
            <person name="Bakowski M.A."/>
            <person name="Priest M."/>
            <person name="Young S."/>
            <person name="Cuomo C.A."/>
            <person name="Troemel E.R."/>
        </authorList>
    </citation>
    <scope>NUCLEOTIDE SEQUENCE [LARGE SCALE GENOMIC DNA]</scope>
    <source>
        <strain evidence="3 4">ERTm6</strain>
    </source>
</reference>
<keyword evidence="4" id="KW-1185">Reference proteome</keyword>
<name>A0A086IZ65_NEMA1</name>
<gene>
    <name evidence="3" type="ORF">NESG_02403</name>
</gene>
<keyword evidence="2" id="KW-0472">Membrane</keyword>
<feature type="transmembrane region" description="Helical" evidence="2">
    <location>
        <begin position="255"/>
        <end position="277"/>
    </location>
</feature>
<feature type="compositionally biased region" description="Low complexity" evidence="1">
    <location>
        <begin position="191"/>
        <end position="201"/>
    </location>
</feature>
<accession>A0A086IZ65</accession>
<keyword evidence="2" id="KW-0812">Transmembrane</keyword>
<sequence>VLYQGAMGAQLEDIMSFIRSALIWLIQDRNMNISQISLLPILFICIPCDVYSISLAVSISTLIIFPCGFLEIFSLILLFCMYSEQILLHAELIYSVYLWPAIGIYIVYISIVAALNGLLNLAVVKPIKYILKGEIPISNDAENPKTLEEALSTFLLVDIPQTAAADLNSGKYVRLDKNTSKQKKESTNAEPSNSPSYNNPPGATVIECRKNSHSVEMKMCLDLLKEKRSTTSLITSRNTKIMHKKTSWRGVSFRYIRIAILTLFFLCKMVCILFLYIVMLSSEHRSQLLLKYAAFMPVFLFCTLEVNFYSIDRPTRNYTHLFTILLIYLVVCGSFEYNTVPIDYSFCKNSLVPESWKILKLLCSAKDLFPMTATIMNTM</sequence>
<comment type="caution">
    <text evidence="3">The sequence shown here is derived from an EMBL/GenBank/DDBJ whole genome shotgun (WGS) entry which is preliminary data.</text>
</comment>
<feature type="transmembrane region" description="Helical" evidence="2">
    <location>
        <begin position="38"/>
        <end position="57"/>
    </location>
</feature>
<feature type="transmembrane region" description="Helical" evidence="2">
    <location>
        <begin position="317"/>
        <end position="335"/>
    </location>
</feature>